<evidence type="ECO:0000259" key="2">
    <source>
        <dbReference type="Pfam" id="PF20153"/>
    </source>
</evidence>
<keyword evidence="1" id="KW-0472">Membrane</keyword>
<feature type="transmembrane region" description="Helical" evidence="1">
    <location>
        <begin position="177"/>
        <end position="201"/>
    </location>
</feature>
<feature type="transmembrane region" description="Helical" evidence="1">
    <location>
        <begin position="237"/>
        <end position="259"/>
    </location>
</feature>
<dbReference type="InterPro" id="IPR045338">
    <property type="entry name" value="DUF6535"/>
</dbReference>
<feature type="transmembrane region" description="Helical" evidence="1">
    <location>
        <begin position="117"/>
        <end position="135"/>
    </location>
</feature>
<dbReference type="Pfam" id="PF20153">
    <property type="entry name" value="DUF6535"/>
    <property type="match status" value="1"/>
</dbReference>
<organism evidence="3 4">
    <name type="scientific">Mycena alexandri</name>
    <dbReference type="NCBI Taxonomy" id="1745969"/>
    <lineage>
        <taxon>Eukaryota</taxon>
        <taxon>Fungi</taxon>
        <taxon>Dikarya</taxon>
        <taxon>Basidiomycota</taxon>
        <taxon>Agaricomycotina</taxon>
        <taxon>Agaricomycetes</taxon>
        <taxon>Agaricomycetidae</taxon>
        <taxon>Agaricales</taxon>
        <taxon>Marasmiineae</taxon>
        <taxon>Mycenaceae</taxon>
        <taxon>Mycena</taxon>
    </lineage>
</organism>
<sequence length="1020" mass="114314">MVEPLLTSAAVDAQQVDETDIPTRLLARSAEGMNLREAIDQILGASNDNINSLVGAINQQSTRLNTAVERLTKSVDALNQPTPSADKKTAFWTAYKSLADEFDKEFQRKYGNDLDTSLIFAGLFSAVASAFIIQIQPEFQLNLNMTTQVLIIALVQNVTETPVPGIQSFPSEGVPTIVVIAQALLFVSLFSTLLAALLAVLGKQWLLQYDSVGEKGTIGERALERQRKFDGIRRWKFDLVLQICPVLLQFSLFLFAAALSTYLWTVHHVIAAIVLILTSLGFVSYVEMVRSAAVSPDSPFQTALSTLLTKVMRDRTALPLRAIGEFSRIIMDAVLSRLRWLFSQCWVNPLCLLLRSASSRSLNIFRPLPPLGFEGATPREHPPIFHPPPLQSKEVSAVLWVLETSTEPAMVQSAAEMVPELQWWPIVSDVRPALKRLADIFNSCFTGQELHTGMETRAMACIRAFGVLETVTELHQRAADLWTFERQLLPRVPRDLYSIMAFFRLEQFREIEGPPMTRWTLQVIPARQPPTKYLPIVLKHFGRKDSYIRDDSAFADFLFCVISFFRPTSARDRAVQDKSPYMLALTTLLFQTLTQNLTSQCFVDSDIVTDIVARVLLFAGHMPRAVYAPSGDPSCRKAVYDFCVAPRVSEQERLWAIRLIRLDYLTLGGRPMIPDTHNVAWVYRSLEKLGSSRTRHPEFVGDLLQALYLSQPVQTRPSPDALDALLWALTLPPDESGLTFGEWENLVGDHGSGRLKYFAASVLCFAENWFHDILLGPRLAHEAVWTNLGQSMHPHFIILGNKLSTIPQWRNIISQNLESWLAQYPLLSTGDANASDEFCAVLSRIWDVDESVAHRFGKEKPLAMMFMVLAAAWDTCDFSLLSHRRVLKLLESTISTAFFSRILHWAVQTPSRAFRDDVMIRLGVALAQAGKRCHSNQRPIIQSAKRGLQDVIDGTATVLTTLALTVNGELRSVGDGPVGAKYLTEHRDEFMAEVSRLCRALGEDVIVDGRPWHTRIQPTT</sequence>
<accession>A0AAD6WU47</accession>
<dbReference type="Proteomes" id="UP001218188">
    <property type="component" value="Unassembled WGS sequence"/>
</dbReference>
<feature type="transmembrane region" description="Helical" evidence="1">
    <location>
        <begin position="265"/>
        <end position="286"/>
    </location>
</feature>
<gene>
    <name evidence="3" type="ORF">C8F04DRAFT_1134047</name>
</gene>
<comment type="caution">
    <text evidence="3">The sequence shown here is derived from an EMBL/GenBank/DDBJ whole genome shotgun (WGS) entry which is preliminary data.</text>
</comment>
<evidence type="ECO:0000313" key="4">
    <source>
        <dbReference type="Proteomes" id="UP001218188"/>
    </source>
</evidence>
<reference evidence="3" key="1">
    <citation type="submission" date="2023-03" db="EMBL/GenBank/DDBJ databases">
        <title>Massive genome expansion in bonnet fungi (Mycena s.s.) driven by repeated elements and novel gene families across ecological guilds.</title>
        <authorList>
            <consortium name="Lawrence Berkeley National Laboratory"/>
            <person name="Harder C.B."/>
            <person name="Miyauchi S."/>
            <person name="Viragh M."/>
            <person name="Kuo A."/>
            <person name="Thoen E."/>
            <person name="Andreopoulos B."/>
            <person name="Lu D."/>
            <person name="Skrede I."/>
            <person name="Drula E."/>
            <person name="Henrissat B."/>
            <person name="Morin E."/>
            <person name="Kohler A."/>
            <person name="Barry K."/>
            <person name="LaButti K."/>
            <person name="Morin E."/>
            <person name="Salamov A."/>
            <person name="Lipzen A."/>
            <person name="Mereny Z."/>
            <person name="Hegedus B."/>
            <person name="Baldrian P."/>
            <person name="Stursova M."/>
            <person name="Weitz H."/>
            <person name="Taylor A."/>
            <person name="Grigoriev I.V."/>
            <person name="Nagy L.G."/>
            <person name="Martin F."/>
            <person name="Kauserud H."/>
        </authorList>
    </citation>
    <scope>NUCLEOTIDE SEQUENCE</scope>
    <source>
        <strain evidence="3">CBHHK200</strain>
    </source>
</reference>
<evidence type="ECO:0000313" key="3">
    <source>
        <dbReference type="EMBL" id="KAJ7023601.1"/>
    </source>
</evidence>
<dbReference type="EMBL" id="JARJCM010000186">
    <property type="protein sequence ID" value="KAJ7023601.1"/>
    <property type="molecule type" value="Genomic_DNA"/>
</dbReference>
<dbReference type="AlphaFoldDB" id="A0AAD6WU47"/>
<keyword evidence="1" id="KW-0812">Transmembrane</keyword>
<keyword evidence="4" id="KW-1185">Reference proteome</keyword>
<name>A0AAD6WU47_9AGAR</name>
<feature type="domain" description="DUF6535" evidence="2">
    <location>
        <begin position="92"/>
        <end position="265"/>
    </location>
</feature>
<evidence type="ECO:0000256" key="1">
    <source>
        <dbReference type="SAM" id="Phobius"/>
    </source>
</evidence>
<protein>
    <recommendedName>
        <fullName evidence="2">DUF6535 domain-containing protein</fullName>
    </recommendedName>
</protein>
<proteinExistence type="predicted"/>
<keyword evidence="1" id="KW-1133">Transmembrane helix</keyword>